<protein>
    <submittedName>
        <fullName evidence="2">Uncharacterized protein</fullName>
    </submittedName>
</protein>
<dbReference type="AlphaFoldDB" id="A0A7C9M3C7"/>
<evidence type="ECO:0000313" key="2">
    <source>
        <dbReference type="EMBL" id="MUV15668.1"/>
    </source>
</evidence>
<keyword evidence="3" id="KW-1185">Reference proteome</keyword>
<dbReference type="Proteomes" id="UP000479692">
    <property type="component" value="Unassembled WGS sequence"/>
</dbReference>
<organism evidence="2 3">
    <name type="scientific">Noviluteimonas gilva</name>
    <dbReference type="NCBI Taxonomy" id="2682097"/>
    <lineage>
        <taxon>Bacteria</taxon>
        <taxon>Pseudomonadati</taxon>
        <taxon>Pseudomonadota</taxon>
        <taxon>Gammaproteobacteria</taxon>
        <taxon>Lysobacterales</taxon>
        <taxon>Lysobacteraceae</taxon>
        <taxon>Noviluteimonas</taxon>
    </lineage>
</organism>
<feature type="transmembrane region" description="Helical" evidence="1">
    <location>
        <begin position="69"/>
        <end position="87"/>
    </location>
</feature>
<keyword evidence="1" id="KW-0472">Membrane</keyword>
<accession>A0A7C9M3C7</accession>
<dbReference type="EMBL" id="WOXT01000006">
    <property type="protein sequence ID" value="MUV15668.1"/>
    <property type="molecule type" value="Genomic_DNA"/>
</dbReference>
<proteinExistence type="predicted"/>
<evidence type="ECO:0000256" key="1">
    <source>
        <dbReference type="SAM" id="Phobius"/>
    </source>
</evidence>
<reference evidence="2 3" key="1">
    <citation type="submission" date="2019-12" db="EMBL/GenBank/DDBJ databases">
        <authorList>
            <person name="Xu J."/>
        </authorList>
    </citation>
    <scope>NUCLEOTIDE SEQUENCE [LARGE SCALE GENOMIC DNA]</scope>
    <source>
        <strain evidence="2 3">HX-5-24</strain>
    </source>
</reference>
<evidence type="ECO:0000313" key="3">
    <source>
        <dbReference type="Proteomes" id="UP000479692"/>
    </source>
</evidence>
<sequence length="163" mass="18067">MDLTALLIPIAVTAVISLLLRLASPHAISVDGRTTIGYGVGVRSFAVLSGLVTLAPLVGSFFVEPKDRIAMLMIAATFGFPALYLLFESFGVRIVYSDSGIEAFSPWRKNRSFAWDELRGVSFSEMARWHRIETTRGYVRMHEMKSGVASLLQELERRGISIK</sequence>
<feature type="transmembrane region" description="Helical" evidence="1">
    <location>
        <begin position="45"/>
        <end position="63"/>
    </location>
</feature>
<keyword evidence="1" id="KW-1133">Transmembrane helix</keyword>
<name>A0A7C9M3C7_9GAMM</name>
<dbReference type="RefSeq" id="WP_156643262.1">
    <property type="nucleotide sequence ID" value="NZ_WOXT01000006.1"/>
</dbReference>
<keyword evidence="1" id="KW-0812">Transmembrane</keyword>
<feature type="transmembrane region" description="Helical" evidence="1">
    <location>
        <begin position="6"/>
        <end position="24"/>
    </location>
</feature>
<comment type="caution">
    <text evidence="2">The sequence shown here is derived from an EMBL/GenBank/DDBJ whole genome shotgun (WGS) entry which is preliminary data.</text>
</comment>
<gene>
    <name evidence="2" type="ORF">GN331_15805</name>
</gene>